<dbReference type="Gene3D" id="1.20.140.20">
    <property type="entry name" value="Alpha-ketoacid/pyruvate dehydrogenase kinase, N-terminal domain"/>
    <property type="match status" value="1"/>
</dbReference>
<dbReference type="EC" id="2.7.11.-" evidence="6"/>
<dbReference type="GO" id="GO:0005524">
    <property type="term" value="F:ATP binding"/>
    <property type="evidence" value="ECO:0007669"/>
    <property type="project" value="UniProtKB-UniRule"/>
</dbReference>
<dbReference type="PANTHER" id="PTHR11947">
    <property type="entry name" value="PYRUVATE DEHYDROGENASE KINASE"/>
    <property type="match status" value="1"/>
</dbReference>
<name>A0A8H7RPX8_9FUNG</name>
<comment type="similarity">
    <text evidence="6">Belongs to the PDK/BCKDK protein kinase family.</text>
</comment>
<evidence type="ECO:0000313" key="8">
    <source>
        <dbReference type="EMBL" id="KAG2213691.1"/>
    </source>
</evidence>
<keyword evidence="4 6" id="KW-0067">ATP-binding</keyword>
<gene>
    <name evidence="8" type="ORF">INT46_006120</name>
</gene>
<dbReference type="InterPro" id="IPR036784">
    <property type="entry name" value="AK/P_DHK_N_sf"/>
</dbReference>
<proteinExistence type="inferred from homology"/>
<evidence type="ECO:0000256" key="6">
    <source>
        <dbReference type="RuleBase" id="RU366032"/>
    </source>
</evidence>
<evidence type="ECO:0000259" key="7">
    <source>
        <dbReference type="Pfam" id="PF10436"/>
    </source>
</evidence>
<accession>A0A8H7RPX8</accession>
<dbReference type="AlphaFoldDB" id="A0A8H7RPX8"/>
<evidence type="ECO:0000256" key="1">
    <source>
        <dbReference type="ARBA" id="ARBA00022679"/>
    </source>
</evidence>
<dbReference type="PANTHER" id="PTHR11947:SF3">
    <property type="entry name" value="[PYRUVATE DEHYDROGENASE (ACETYL-TRANSFERRING)] KINASE, MITOCHONDRIAL"/>
    <property type="match status" value="1"/>
</dbReference>
<dbReference type="GO" id="GO:0010906">
    <property type="term" value="P:regulation of glucose metabolic process"/>
    <property type="evidence" value="ECO:0007669"/>
    <property type="project" value="TreeGrafter"/>
</dbReference>
<evidence type="ECO:0000256" key="5">
    <source>
        <dbReference type="ARBA" id="ARBA00048201"/>
    </source>
</evidence>
<keyword evidence="3 6" id="KW-0418">Kinase</keyword>
<protein>
    <recommendedName>
        <fullName evidence="6">Protein-serine/threonine kinase</fullName>
        <ecNumber evidence="6">2.7.11.-</ecNumber>
    </recommendedName>
</protein>
<evidence type="ECO:0000313" key="9">
    <source>
        <dbReference type="Proteomes" id="UP000650833"/>
    </source>
</evidence>
<dbReference type="GO" id="GO:0004740">
    <property type="term" value="F:pyruvate dehydrogenase (acetyl-transferring) kinase activity"/>
    <property type="evidence" value="ECO:0007669"/>
    <property type="project" value="UniProtKB-EC"/>
</dbReference>
<organism evidence="8 9">
    <name type="scientific">Mucor plumbeus</name>
    <dbReference type="NCBI Taxonomy" id="97098"/>
    <lineage>
        <taxon>Eukaryota</taxon>
        <taxon>Fungi</taxon>
        <taxon>Fungi incertae sedis</taxon>
        <taxon>Mucoromycota</taxon>
        <taxon>Mucoromycotina</taxon>
        <taxon>Mucoromycetes</taxon>
        <taxon>Mucorales</taxon>
        <taxon>Mucorineae</taxon>
        <taxon>Mucoraceae</taxon>
        <taxon>Mucor</taxon>
    </lineage>
</organism>
<dbReference type="Pfam" id="PF10436">
    <property type="entry name" value="BCDHK_Adom3"/>
    <property type="match status" value="1"/>
</dbReference>
<dbReference type="GO" id="GO:0005759">
    <property type="term" value="C:mitochondrial matrix"/>
    <property type="evidence" value="ECO:0007669"/>
    <property type="project" value="UniProtKB-SubCell"/>
</dbReference>
<evidence type="ECO:0000256" key="3">
    <source>
        <dbReference type="ARBA" id="ARBA00022777"/>
    </source>
</evidence>
<keyword evidence="6" id="KW-0496">Mitochondrion</keyword>
<dbReference type="SUPFAM" id="SSF69012">
    <property type="entry name" value="alpha-ketoacid dehydrogenase kinase, N-terminal domain"/>
    <property type="match status" value="1"/>
</dbReference>
<dbReference type="EMBL" id="JAEPRC010000033">
    <property type="protein sequence ID" value="KAG2213691.1"/>
    <property type="molecule type" value="Genomic_DNA"/>
</dbReference>
<dbReference type="OrthoDB" id="2269686at2759"/>
<keyword evidence="2 6" id="KW-0547">Nucleotide-binding</keyword>
<evidence type="ECO:0000256" key="4">
    <source>
        <dbReference type="ARBA" id="ARBA00022840"/>
    </source>
</evidence>
<comment type="subcellular location">
    <subcellularLocation>
        <location evidence="6">Mitochondrion matrix</location>
    </subcellularLocation>
</comment>
<dbReference type="Proteomes" id="UP000650833">
    <property type="component" value="Unassembled WGS sequence"/>
</dbReference>
<dbReference type="InterPro" id="IPR018955">
    <property type="entry name" value="BCDHK/PDK_N"/>
</dbReference>
<evidence type="ECO:0000256" key="2">
    <source>
        <dbReference type="ARBA" id="ARBA00022741"/>
    </source>
</evidence>
<reference evidence="8" key="1">
    <citation type="submission" date="2020-12" db="EMBL/GenBank/DDBJ databases">
        <title>Metabolic potential, ecology and presence of endohyphal bacteria is reflected in genomic diversity of Mucoromycotina.</title>
        <authorList>
            <person name="Muszewska A."/>
            <person name="Okrasinska A."/>
            <person name="Steczkiewicz K."/>
            <person name="Drgas O."/>
            <person name="Orlowska M."/>
            <person name="Perlinska-Lenart U."/>
            <person name="Aleksandrzak-Piekarczyk T."/>
            <person name="Szatraj K."/>
            <person name="Zielenkiewicz U."/>
            <person name="Pilsyk S."/>
            <person name="Malc E."/>
            <person name="Mieczkowski P."/>
            <person name="Kruszewska J.S."/>
            <person name="Biernat P."/>
            <person name="Pawlowska J."/>
        </authorList>
    </citation>
    <scope>NUCLEOTIDE SEQUENCE</scope>
    <source>
        <strain evidence="8">CBS 226.32</strain>
    </source>
</reference>
<sequence length="457" mass="50412">MLQSQIINVLPRRILAGLWATQETRISLNHLTVNNKSANEKSQQQPAATSSSFICNELPVRYTHILRLLSTLSPDSLQSPIIRNVAHSYLRDICTLLHPSLKGTSPKAISNVLNNLRQSQATNLIRLKYALLSNPTAASAALMENINTIGFGIHLLLDQHLSWDAQSNSHAQKTCPQEVAYQAVSDARKSFSNAFGGDRIIPNIEIKKDNMVNRKYKKTVEQDFTFIPNILHRILYESTLLSLKAQAIYDEEINRNLNWLQRQWRNKSNNPQNRPLSLRIFGGPTSIGFRLDAAAPLLESDLLPGIPRDPIGIPTCGHVLSSTSATAISSPMMVEWESLSGWRSAKTLASHWGGNLDAVTIEGLGSTIYLALDRDPSLLERYPSRHALAASAHSLLRHHRRTSAVVASADSNLSIQAAATQLDAFLFAISDTQQSTFNPTPLYHHHSVSLSAAVGHA</sequence>
<feature type="domain" description="Branched-chain alpha-ketoacid dehydrogenase kinase/Pyruvate dehydrogenase kinase N-terminal" evidence="7">
    <location>
        <begin position="26"/>
        <end position="169"/>
    </location>
</feature>
<dbReference type="InterPro" id="IPR039028">
    <property type="entry name" value="BCKD/PDK"/>
</dbReference>
<comment type="caution">
    <text evidence="8">The sequence shown here is derived from an EMBL/GenBank/DDBJ whole genome shotgun (WGS) entry which is preliminary data.</text>
</comment>
<comment type="catalytic activity">
    <reaction evidence="5">
        <text>L-seryl-[pyruvate dehydrogenase E1 alpha subunit] + ATP = O-phospho-L-seryl-[pyruvate dehydrogenase E1 alpha subunit] + ADP + H(+)</text>
        <dbReference type="Rhea" id="RHEA:23052"/>
        <dbReference type="Rhea" id="RHEA-COMP:13689"/>
        <dbReference type="Rhea" id="RHEA-COMP:13690"/>
        <dbReference type="ChEBI" id="CHEBI:15378"/>
        <dbReference type="ChEBI" id="CHEBI:29999"/>
        <dbReference type="ChEBI" id="CHEBI:30616"/>
        <dbReference type="ChEBI" id="CHEBI:83421"/>
        <dbReference type="ChEBI" id="CHEBI:456216"/>
        <dbReference type="EC" id="2.7.11.2"/>
    </reaction>
</comment>
<keyword evidence="1 6" id="KW-0808">Transferase</keyword>
<keyword evidence="9" id="KW-1185">Reference proteome</keyword>